<reference evidence="1 2" key="1">
    <citation type="journal article" date="2023" name="Sci. Data">
        <title>Genome assembly of the Korean intertidal mud-creeper Batillaria attramentaria.</title>
        <authorList>
            <person name="Patra A.K."/>
            <person name="Ho P.T."/>
            <person name="Jun S."/>
            <person name="Lee S.J."/>
            <person name="Kim Y."/>
            <person name="Won Y.J."/>
        </authorList>
    </citation>
    <scope>NUCLEOTIDE SEQUENCE [LARGE SCALE GENOMIC DNA]</scope>
    <source>
        <strain evidence="1">Wonlab-2016</strain>
    </source>
</reference>
<dbReference type="AlphaFoldDB" id="A0ABD0KX36"/>
<protein>
    <submittedName>
        <fullName evidence="1">Uncharacterized protein</fullName>
    </submittedName>
</protein>
<accession>A0ABD0KX36</accession>
<dbReference type="Proteomes" id="UP001519460">
    <property type="component" value="Unassembled WGS sequence"/>
</dbReference>
<name>A0ABD0KX36_9CAEN</name>
<keyword evidence="2" id="KW-1185">Reference proteome</keyword>
<evidence type="ECO:0000313" key="1">
    <source>
        <dbReference type="EMBL" id="KAK7491843.1"/>
    </source>
</evidence>
<proteinExistence type="predicted"/>
<organism evidence="1 2">
    <name type="scientific">Batillaria attramentaria</name>
    <dbReference type="NCBI Taxonomy" id="370345"/>
    <lineage>
        <taxon>Eukaryota</taxon>
        <taxon>Metazoa</taxon>
        <taxon>Spiralia</taxon>
        <taxon>Lophotrochozoa</taxon>
        <taxon>Mollusca</taxon>
        <taxon>Gastropoda</taxon>
        <taxon>Caenogastropoda</taxon>
        <taxon>Sorbeoconcha</taxon>
        <taxon>Cerithioidea</taxon>
        <taxon>Batillariidae</taxon>
        <taxon>Batillaria</taxon>
    </lineage>
</organism>
<dbReference type="EMBL" id="JACVVK020000109">
    <property type="protein sequence ID" value="KAK7491843.1"/>
    <property type="molecule type" value="Genomic_DNA"/>
</dbReference>
<gene>
    <name evidence="1" type="ORF">BaRGS_00016862</name>
</gene>
<sequence>MGKLNWGPEIRSSYTDTHQVNASDGWKKLGFGIRDWNGDLAWSGRPMSDGRREPVCVACLIGMIGWAESSGYEFDGDSLLRPALHCRTWGDCGESFFSGGKG</sequence>
<comment type="caution">
    <text evidence="1">The sequence shown here is derived from an EMBL/GenBank/DDBJ whole genome shotgun (WGS) entry which is preliminary data.</text>
</comment>
<evidence type="ECO:0000313" key="2">
    <source>
        <dbReference type="Proteomes" id="UP001519460"/>
    </source>
</evidence>